<reference evidence="2 3" key="1">
    <citation type="submission" date="2020-06" db="EMBL/GenBank/DDBJ databases">
        <title>Staphylococcus borealis sp. nov. -A novel member of the Staphylococcaceae family isolated from skin and blood in humans.</title>
        <authorList>
            <person name="Pain M."/>
            <person name="Wolden R."/>
            <person name="Jaen-Luchoro D."/>
            <person name="Salva-Serra F."/>
            <person name="Iglesias B.P."/>
            <person name="Karlsson R."/>
            <person name="Klingenberg C."/>
            <person name="Cavanagh J.P."/>
        </authorList>
    </citation>
    <scope>NUCLEOTIDE SEQUENCE [LARGE SCALE GENOMIC DNA]</scope>
    <source>
        <strain evidence="2 3">58-22</strain>
    </source>
</reference>
<name>A0ABX2LSI8_9STAP</name>
<keyword evidence="1" id="KW-1133">Transmembrane helix</keyword>
<organism evidence="2 3">
    <name type="scientific">Staphylococcus borealis</name>
    <dbReference type="NCBI Taxonomy" id="2742203"/>
    <lineage>
        <taxon>Bacteria</taxon>
        <taxon>Bacillati</taxon>
        <taxon>Bacillota</taxon>
        <taxon>Bacilli</taxon>
        <taxon>Bacillales</taxon>
        <taxon>Staphylococcaceae</taxon>
        <taxon>Staphylococcus</taxon>
    </lineage>
</organism>
<dbReference type="EMBL" id="JABVEG010000015">
    <property type="protein sequence ID" value="NUI83509.1"/>
    <property type="molecule type" value="Genomic_DNA"/>
</dbReference>
<keyword evidence="3" id="KW-1185">Reference proteome</keyword>
<protein>
    <recommendedName>
        <fullName evidence="4">DUF2951 family protein</fullName>
    </recommendedName>
</protein>
<sequence>MPDENKYVLRHEWIDSNGKIYEKINENDRKNIEALSELKTKVETQTNLQQRTYEEQRETNSNIKNLTQVMTNVGNEMTDIKYKVMSHDEKIETIQGTIETKQKGSVQIIVALIGLAGTLVGAAFAFAQVFF</sequence>
<accession>A0ABX2LSI8</accession>
<feature type="transmembrane region" description="Helical" evidence="1">
    <location>
        <begin position="108"/>
        <end position="130"/>
    </location>
</feature>
<evidence type="ECO:0000313" key="3">
    <source>
        <dbReference type="Proteomes" id="UP000610527"/>
    </source>
</evidence>
<keyword evidence="1" id="KW-0812">Transmembrane</keyword>
<evidence type="ECO:0000313" key="2">
    <source>
        <dbReference type="EMBL" id="NUI83509.1"/>
    </source>
</evidence>
<evidence type="ECO:0000256" key="1">
    <source>
        <dbReference type="SAM" id="Phobius"/>
    </source>
</evidence>
<comment type="caution">
    <text evidence="2">The sequence shown here is derived from an EMBL/GenBank/DDBJ whole genome shotgun (WGS) entry which is preliminary data.</text>
</comment>
<dbReference type="Proteomes" id="UP000610527">
    <property type="component" value="Unassembled WGS sequence"/>
</dbReference>
<evidence type="ECO:0008006" key="4">
    <source>
        <dbReference type="Google" id="ProtNLM"/>
    </source>
</evidence>
<proteinExistence type="predicted"/>
<dbReference type="RefSeq" id="WP_053031418.1">
    <property type="nucleotide sequence ID" value="NZ_CUEE01000016.1"/>
</dbReference>
<dbReference type="GeneID" id="74187389"/>
<keyword evidence="1" id="KW-0472">Membrane</keyword>
<gene>
    <name evidence="2" type="ORF">HUN84_12485</name>
</gene>